<protein>
    <submittedName>
        <fullName evidence="8">Branched-chain amino acid ABC transporter permease</fullName>
    </submittedName>
</protein>
<organism evidence="8 9">
    <name type="scientific">Afipia massiliensis</name>
    <dbReference type="NCBI Taxonomy" id="211460"/>
    <lineage>
        <taxon>Bacteria</taxon>
        <taxon>Pseudomonadati</taxon>
        <taxon>Pseudomonadota</taxon>
        <taxon>Alphaproteobacteria</taxon>
        <taxon>Hyphomicrobiales</taxon>
        <taxon>Nitrobacteraceae</taxon>
        <taxon>Afipia</taxon>
    </lineage>
</organism>
<gene>
    <name evidence="8" type="ORF">YH63_005990</name>
</gene>
<dbReference type="InterPro" id="IPR001851">
    <property type="entry name" value="ABC_transp_permease"/>
</dbReference>
<reference evidence="8" key="1">
    <citation type="submission" date="2019-04" db="EMBL/GenBank/DDBJ databases">
        <title>Whole genome sequencing of cave bacteria.</title>
        <authorList>
            <person name="Gan H.M."/>
            <person name="Barton H."/>
            <person name="Savka M.A."/>
        </authorList>
    </citation>
    <scope>NUCLEOTIDE SEQUENCE [LARGE SCALE GENOMIC DNA]</scope>
    <source>
        <strain evidence="8">LC387</strain>
    </source>
</reference>
<feature type="transmembrane region" description="Helical" evidence="7">
    <location>
        <begin position="164"/>
        <end position="185"/>
    </location>
</feature>
<feature type="transmembrane region" description="Helical" evidence="7">
    <location>
        <begin position="39"/>
        <end position="72"/>
    </location>
</feature>
<dbReference type="GO" id="GO:0015658">
    <property type="term" value="F:branched-chain amino acid transmembrane transporter activity"/>
    <property type="evidence" value="ECO:0007669"/>
    <property type="project" value="InterPro"/>
</dbReference>
<dbReference type="GO" id="GO:0005886">
    <property type="term" value="C:plasma membrane"/>
    <property type="evidence" value="ECO:0007669"/>
    <property type="project" value="UniProtKB-SubCell"/>
</dbReference>
<feature type="transmembrane region" description="Helical" evidence="7">
    <location>
        <begin position="289"/>
        <end position="307"/>
    </location>
</feature>
<dbReference type="AlphaFoldDB" id="A0A4U6BL93"/>
<evidence type="ECO:0000256" key="3">
    <source>
        <dbReference type="ARBA" id="ARBA00022692"/>
    </source>
</evidence>
<keyword evidence="9" id="KW-1185">Reference proteome</keyword>
<dbReference type="EMBL" id="LBIA02000001">
    <property type="protein sequence ID" value="TKT70992.1"/>
    <property type="molecule type" value="Genomic_DNA"/>
</dbReference>
<accession>A0A4U6BL93</accession>
<feature type="compositionally biased region" description="Basic and acidic residues" evidence="6">
    <location>
        <begin position="346"/>
        <end position="357"/>
    </location>
</feature>
<keyword evidence="5 7" id="KW-0472">Membrane</keyword>
<name>A0A4U6BL93_9BRAD</name>
<dbReference type="RefSeq" id="WP_137325130.1">
    <property type="nucleotide sequence ID" value="NZ_LBIA02000001.1"/>
</dbReference>
<dbReference type="Pfam" id="PF02653">
    <property type="entry name" value="BPD_transp_2"/>
    <property type="match status" value="1"/>
</dbReference>
<comment type="subcellular location">
    <subcellularLocation>
        <location evidence="1">Cell membrane</location>
        <topology evidence="1">Multi-pass membrane protein</topology>
    </subcellularLocation>
</comment>
<dbReference type="STRING" id="211460.YH63_12935"/>
<sequence>MTTRGSHATWIVPSVLLALAIALPFVAPTYYVQFISKALIMGILAMSLNLVVGYGGLVSLCHAAFFGIAGYVLALASPKYDPAALWWTLPLAVAVSAAVAAVIGSLALRTRGIYFIMVTLAFGEMLFFFFHDSKFAGGSDGAFIYNKPSMMLGNITLLDLEKPLVYYFVVLAVLVAVIALLTMIVRSPFGHALAAARDNERRARALGFPVFRVRLTAFVISGAIAGIAGYFAAAQFGFVAPQMLGWHLSATVLVMVLIGGQRSVAGPLVGALVLIGLEEVLKATTEHWKLAEGLIVILIVLMLPNGVRQLLSMVLPAQETSPVIARSAATKQSSSLSDASGLLRSARNDDVAGGRHG</sequence>
<evidence type="ECO:0000313" key="9">
    <source>
        <dbReference type="Proteomes" id="UP000034832"/>
    </source>
</evidence>
<feature type="region of interest" description="Disordered" evidence="6">
    <location>
        <begin position="333"/>
        <end position="357"/>
    </location>
</feature>
<feature type="transmembrane region" description="Helical" evidence="7">
    <location>
        <begin position="252"/>
        <end position="277"/>
    </location>
</feature>
<feature type="transmembrane region" description="Helical" evidence="7">
    <location>
        <begin position="12"/>
        <end position="32"/>
    </location>
</feature>
<evidence type="ECO:0000313" key="8">
    <source>
        <dbReference type="EMBL" id="TKT70992.1"/>
    </source>
</evidence>
<feature type="transmembrane region" description="Helical" evidence="7">
    <location>
        <begin position="113"/>
        <end position="130"/>
    </location>
</feature>
<keyword evidence="2" id="KW-1003">Cell membrane</keyword>
<dbReference type="InterPro" id="IPR043428">
    <property type="entry name" value="LivM-like"/>
</dbReference>
<feature type="transmembrane region" description="Helical" evidence="7">
    <location>
        <begin position="84"/>
        <end position="106"/>
    </location>
</feature>
<keyword evidence="3 7" id="KW-0812">Transmembrane</keyword>
<dbReference type="OrthoDB" id="9804361at2"/>
<keyword evidence="4 7" id="KW-1133">Transmembrane helix</keyword>
<comment type="caution">
    <text evidence="8">The sequence shown here is derived from an EMBL/GenBank/DDBJ whole genome shotgun (WGS) entry which is preliminary data.</text>
</comment>
<evidence type="ECO:0000256" key="5">
    <source>
        <dbReference type="ARBA" id="ARBA00023136"/>
    </source>
</evidence>
<evidence type="ECO:0000256" key="1">
    <source>
        <dbReference type="ARBA" id="ARBA00004651"/>
    </source>
</evidence>
<dbReference type="PANTHER" id="PTHR30482">
    <property type="entry name" value="HIGH-AFFINITY BRANCHED-CHAIN AMINO ACID TRANSPORT SYSTEM PERMEASE"/>
    <property type="match status" value="1"/>
</dbReference>
<evidence type="ECO:0000256" key="2">
    <source>
        <dbReference type="ARBA" id="ARBA00022475"/>
    </source>
</evidence>
<feature type="transmembrane region" description="Helical" evidence="7">
    <location>
        <begin position="206"/>
        <end position="232"/>
    </location>
</feature>
<dbReference type="PANTHER" id="PTHR30482:SF17">
    <property type="entry name" value="ABC TRANSPORTER ATP-BINDING PROTEIN"/>
    <property type="match status" value="1"/>
</dbReference>
<proteinExistence type="predicted"/>
<dbReference type="Proteomes" id="UP000034832">
    <property type="component" value="Unassembled WGS sequence"/>
</dbReference>
<evidence type="ECO:0000256" key="4">
    <source>
        <dbReference type="ARBA" id="ARBA00022989"/>
    </source>
</evidence>
<evidence type="ECO:0000256" key="7">
    <source>
        <dbReference type="SAM" id="Phobius"/>
    </source>
</evidence>
<dbReference type="CDD" id="cd06581">
    <property type="entry name" value="TM_PBP1_LivM_like"/>
    <property type="match status" value="1"/>
</dbReference>
<evidence type="ECO:0000256" key="6">
    <source>
        <dbReference type="SAM" id="MobiDB-lite"/>
    </source>
</evidence>